<sequence>MNDYRIFSLGSNDRLADKIADRLGVPLGQIKCRAFSDGEQHVQFLENLRGKSVFLVQSTNPTADNWARLFLAIDAARGASARDITAVVPYFGYARQDRKARPREPISARVFAMMLESVGTDRLLTMDLHNDAIGGFFRTTNVDYLYARPVFISFFREFFKDTLATDDLVVVSPDAGGVVRAQSYAKRLMRSADLAIIHKEREIPNQIARMKLIGDVKGKVALIIDDMADTCGTLSRAADILIENGAREVYAAATHGLLSGQALSVIDQSPIKRLFITDTISTDRTLSPKIEVVSVGGIFADAITRITSGESLSALFETE</sequence>
<dbReference type="Proteomes" id="UP000176689">
    <property type="component" value="Unassembled WGS sequence"/>
</dbReference>
<proteinExistence type="predicted"/>
<keyword evidence="6" id="KW-0418">Kinase</keyword>
<evidence type="ECO:0000256" key="2">
    <source>
        <dbReference type="ARBA" id="ARBA00022679"/>
    </source>
</evidence>
<evidence type="ECO:0000256" key="4">
    <source>
        <dbReference type="ARBA" id="ARBA00022727"/>
    </source>
</evidence>
<name>A0A1F6EBW3_9BACT</name>
<evidence type="ECO:0000256" key="1">
    <source>
        <dbReference type="ARBA" id="ARBA00013247"/>
    </source>
</evidence>
<evidence type="ECO:0000256" key="3">
    <source>
        <dbReference type="ARBA" id="ARBA00022723"/>
    </source>
</evidence>
<keyword evidence="8" id="KW-0460">Magnesium</keyword>
<dbReference type="InterPro" id="IPR029099">
    <property type="entry name" value="Pribosyltran_N"/>
</dbReference>
<evidence type="ECO:0000313" key="12">
    <source>
        <dbReference type="Proteomes" id="UP000176689"/>
    </source>
</evidence>
<evidence type="ECO:0000313" key="11">
    <source>
        <dbReference type="EMBL" id="OGG71165.1"/>
    </source>
</evidence>
<dbReference type="GO" id="GO:0016301">
    <property type="term" value="F:kinase activity"/>
    <property type="evidence" value="ECO:0007669"/>
    <property type="project" value="UniProtKB-KW"/>
</dbReference>
<dbReference type="NCBIfam" id="NF002320">
    <property type="entry name" value="PRK01259.1"/>
    <property type="match status" value="1"/>
</dbReference>
<dbReference type="EMBL" id="MFLP01000011">
    <property type="protein sequence ID" value="OGG71165.1"/>
    <property type="molecule type" value="Genomic_DNA"/>
</dbReference>
<evidence type="ECO:0000256" key="9">
    <source>
        <dbReference type="ARBA" id="ARBA00049535"/>
    </source>
</evidence>
<dbReference type="PANTHER" id="PTHR10210:SF32">
    <property type="entry name" value="RIBOSE-PHOSPHATE PYROPHOSPHOKINASE 2"/>
    <property type="match status" value="1"/>
</dbReference>
<dbReference type="GO" id="GO:0006164">
    <property type="term" value="P:purine nucleotide biosynthetic process"/>
    <property type="evidence" value="ECO:0007669"/>
    <property type="project" value="TreeGrafter"/>
</dbReference>
<dbReference type="InterPro" id="IPR029057">
    <property type="entry name" value="PRTase-like"/>
</dbReference>
<keyword evidence="4" id="KW-0545">Nucleotide biosynthesis</keyword>
<dbReference type="CDD" id="cd06223">
    <property type="entry name" value="PRTases_typeI"/>
    <property type="match status" value="1"/>
</dbReference>
<dbReference type="Pfam" id="PF14572">
    <property type="entry name" value="Pribosyl_synth"/>
    <property type="match status" value="1"/>
</dbReference>
<dbReference type="GO" id="GO:0006015">
    <property type="term" value="P:5-phosphoribose 1-diphosphate biosynthetic process"/>
    <property type="evidence" value="ECO:0007669"/>
    <property type="project" value="TreeGrafter"/>
</dbReference>
<comment type="caution">
    <text evidence="11">The sequence shown here is derived from an EMBL/GenBank/DDBJ whole genome shotgun (WGS) entry which is preliminary data.</text>
</comment>
<dbReference type="SMART" id="SM01400">
    <property type="entry name" value="Pribosyltran_N"/>
    <property type="match status" value="1"/>
</dbReference>
<dbReference type="GO" id="GO:0005524">
    <property type="term" value="F:ATP binding"/>
    <property type="evidence" value="ECO:0007669"/>
    <property type="project" value="UniProtKB-KW"/>
</dbReference>
<evidence type="ECO:0000256" key="5">
    <source>
        <dbReference type="ARBA" id="ARBA00022741"/>
    </source>
</evidence>
<dbReference type="Pfam" id="PF13793">
    <property type="entry name" value="Pribosyltran_N"/>
    <property type="match status" value="1"/>
</dbReference>
<protein>
    <recommendedName>
        <fullName evidence="1">ribose-phosphate diphosphokinase</fullName>
        <ecNumber evidence="1">2.7.6.1</ecNumber>
    </recommendedName>
</protein>
<keyword evidence="3" id="KW-0479">Metal-binding</keyword>
<dbReference type="FunFam" id="3.40.50.2020:FF:000005">
    <property type="entry name" value="Ribose-phosphate pyrophosphokinase 1"/>
    <property type="match status" value="1"/>
</dbReference>
<dbReference type="NCBIfam" id="TIGR01251">
    <property type="entry name" value="ribP_PPkin"/>
    <property type="match status" value="1"/>
</dbReference>
<feature type="domain" description="Ribose-phosphate pyrophosphokinase N-terminal" evidence="10">
    <location>
        <begin position="5"/>
        <end position="119"/>
    </location>
</feature>
<reference evidence="11 12" key="1">
    <citation type="journal article" date="2016" name="Nat. Commun.">
        <title>Thousands of microbial genomes shed light on interconnected biogeochemical processes in an aquifer system.</title>
        <authorList>
            <person name="Anantharaman K."/>
            <person name="Brown C.T."/>
            <person name="Hug L.A."/>
            <person name="Sharon I."/>
            <person name="Castelle C.J."/>
            <person name="Probst A.J."/>
            <person name="Thomas B.C."/>
            <person name="Singh A."/>
            <person name="Wilkins M.J."/>
            <person name="Karaoz U."/>
            <person name="Brodie E.L."/>
            <person name="Williams K.H."/>
            <person name="Hubbard S.S."/>
            <person name="Banfield J.F."/>
        </authorList>
    </citation>
    <scope>NUCLEOTIDE SEQUENCE [LARGE SCALE GENOMIC DNA]</scope>
</reference>
<evidence type="ECO:0000256" key="7">
    <source>
        <dbReference type="ARBA" id="ARBA00022840"/>
    </source>
</evidence>
<dbReference type="AlphaFoldDB" id="A0A1F6EBW3"/>
<dbReference type="Gene3D" id="3.40.50.2020">
    <property type="match status" value="2"/>
</dbReference>
<dbReference type="InterPro" id="IPR000836">
    <property type="entry name" value="PRTase_dom"/>
</dbReference>
<dbReference type="GO" id="GO:0005737">
    <property type="term" value="C:cytoplasm"/>
    <property type="evidence" value="ECO:0007669"/>
    <property type="project" value="TreeGrafter"/>
</dbReference>
<evidence type="ECO:0000256" key="8">
    <source>
        <dbReference type="ARBA" id="ARBA00022842"/>
    </source>
</evidence>
<keyword evidence="7" id="KW-0067">ATP-binding</keyword>
<dbReference type="FunFam" id="3.40.50.2020:FF:000007">
    <property type="entry name" value="Ribose-phosphate pyrophosphokinase"/>
    <property type="match status" value="1"/>
</dbReference>
<dbReference type="GO" id="GO:0004749">
    <property type="term" value="F:ribose phosphate diphosphokinase activity"/>
    <property type="evidence" value="ECO:0007669"/>
    <property type="project" value="UniProtKB-EC"/>
</dbReference>
<dbReference type="GO" id="GO:0000287">
    <property type="term" value="F:magnesium ion binding"/>
    <property type="evidence" value="ECO:0007669"/>
    <property type="project" value="InterPro"/>
</dbReference>
<evidence type="ECO:0000256" key="6">
    <source>
        <dbReference type="ARBA" id="ARBA00022777"/>
    </source>
</evidence>
<dbReference type="EC" id="2.7.6.1" evidence="1"/>
<dbReference type="SUPFAM" id="SSF53271">
    <property type="entry name" value="PRTase-like"/>
    <property type="match status" value="2"/>
</dbReference>
<keyword evidence="5" id="KW-0547">Nucleotide-binding</keyword>
<organism evidence="11 12">
    <name type="scientific">Candidatus Kaiserbacteria bacterium RIFCSPHIGHO2_12_FULL_53_13</name>
    <dbReference type="NCBI Taxonomy" id="1798502"/>
    <lineage>
        <taxon>Bacteria</taxon>
        <taxon>Candidatus Kaiseribacteriota</taxon>
    </lineage>
</organism>
<dbReference type="PANTHER" id="PTHR10210">
    <property type="entry name" value="RIBOSE-PHOSPHATE DIPHOSPHOKINASE FAMILY MEMBER"/>
    <property type="match status" value="1"/>
</dbReference>
<accession>A0A1F6EBW3</accession>
<keyword evidence="2" id="KW-0808">Transferase</keyword>
<comment type="catalytic activity">
    <reaction evidence="9">
        <text>D-ribose 5-phosphate + ATP = 5-phospho-alpha-D-ribose 1-diphosphate + AMP + H(+)</text>
        <dbReference type="Rhea" id="RHEA:15609"/>
        <dbReference type="ChEBI" id="CHEBI:15378"/>
        <dbReference type="ChEBI" id="CHEBI:30616"/>
        <dbReference type="ChEBI" id="CHEBI:58017"/>
        <dbReference type="ChEBI" id="CHEBI:78346"/>
        <dbReference type="ChEBI" id="CHEBI:456215"/>
        <dbReference type="EC" id="2.7.6.1"/>
    </reaction>
</comment>
<dbReference type="GO" id="GO:0002189">
    <property type="term" value="C:ribose phosphate diphosphokinase complex"/>
    <property type="evidence" value="ECO:0007669"/>
    <property type="project" value="TreeGrafter"/>
</dbReference>
<gene>
    <name evidence="11" type="ORF">A3F27_02505</name>
</gene>
<evidence type="ECO:0000259" key="10">
    <source>
        <dbReference type="Pfam" id="PF13793"/>
    </source>
</evidence>
<dbReference type="InterPro" id="IPR005946">
    <property type="entry name" value="Rib-P_diPkinase"/>
</dbReference>